<name>A0A543NMZ2_9ACTN</name>
<dbReference type="OrthoDB" id="3481802at2"/>
<dbReference type="AlphaFoldDB" id="A0A543NMZ2"/>
<proteinExistence type="predicted"/>
<dbReference type="Pfam" id="PF18963">
    <property type="entry name" value="DUF5703"/>
    <property type="match status" value="1"/>
</dbReference>
<sequence length="61" mass="7502">MLEYEYRDLEIPRGTTRNATRQALTEHAEYGRWEIARVRVYRDGSRRVTLCRKIIRRMRTM</sequence>
<dbReference type="InterPro" id="IPR043758">
    <property type="entry name" value="DUF5703"/>
</dbReference>
<keyword evidence="2" id="KW-1185">Reference proteome</keyword>
<gene>
    <name evidence="1" type="ORF">FHX37_3202</name>
</gene>
<evidence type="ECO:0000313" key="2">
    <source>
        <dbReference type="Proteomes" id="UP000317422"/>
    </source>
</evidence>
<dbReference type="Proteomes" id="UP000317422">
    <property type="component" value="Unassembled WGS sequence"/>
</dbReference>
<protein>
    <submittedName>
        <fullName evidence="1">Uncharacterized protein</fullName>
    </submittedName>
</protein>
<evidence type="ECO:0000313" key="1">
    <source>
        <dbReference type="EMBL" id="TQN33199.1"/>
    </source>
</evidence>
<reference evidence="1 2" key="1">
    <citation type="submission" date="2019-06" db="EMBL/GenBank/DDBJ databases">
        <title>Sequencing the genomes of 1000 actinobacteria strains.</title>
        <authorList>
            <person name="Klenk H.-P."/>
        </authorList>
    </citation>
    <scope>NUCLEOTIDE SEQUENCE [LARGE SCALE GENOMIC DNA]</scope>
    <source>
        <strain evidence="1 2">DSM 45015</strain>
    </source>
</reference>
<dbReference type="RefSeq" id="WP_141924596.1">
    <property type="nucleotide sequence ID" value="NZ_VFQC01000001.1"/>
</dbReference>
<organism evidence="1 2">
    <name type="scientific">Haloactinospora alba</name>
    <dbReference type="NCBI Taxonomy" id="405555"/>
    <lineage>
        <taxon>Bacteria</taxon>
        <taxon>Bacillati</taxon>
        <taxon>Actinomycetota</taxon>
        <taxon>Actinomycetes</taxon>
        <taxon>Streptosporangiales</taxon>
        <taxon>Nocardiopsidaceae</taxon>
        <taxon>Haloactinospora</taxon>
    </lineage>
</organism>
<accession>A0A543NMZ2</accession>
<comment type="caution">
    <text evidence="1">The sequence shown here is derived from an EMBL/GenBank/DDBJ whole genome shotgun (WGS) entry which is preliminary data.</text>
</comment>
<dbReference type="EMBL" id="VFQC01000001">
    <property type="protein sequence ID" value="TQN33199.1"/>
    <property type="molecule type" value="Genomic_DNA"/>
</dbReference>